<dbReference type="RefSeq" id="WP_012964595.1">
    <property type="nucleotide sequence ID" value="NC_013849.1"/>
</dbReference>
<comment type="cofactor">
    <cofactor evidence="10">
        <name>FMN</name>
        <dbReference type="ChEBI" id="CHEBI:58210"/>
    </cofactor>
    <text evidence="10">Binds 1 FMN per subunit.</text>
</comment>
<dbReference type="Proteomes" id="UP000002613">
    <property type="component" value="Chromosome"/>
</dbReference>
<feature type="binding site" evidence="10">
    <location>
        <position position="23"/>
    </location>
    <ligand>
        <name>FMN</name>
        <dbReference type="ChEBI" id="CHEBI:58210"/>
    </ligand>
</feature>
<dbReference type="GO" id="GO:0006207">
    <property type="term" value="P:'de novo' pyrimidine nucleobase biosynthetic process"/>
    <property type="evidence" value="ECO:0007669"/>
    <property type="project" value="InterPro"/>
</dbReference>
<organism evidence="12 13">
    <name type="scientific">Ferroglobus placidus (strain DSM 10642 / AEDII12DO)</name>
    <dbReference type="NCBI Taxonomy" id="589924"/>
    <lineage>
        <taxon>Archaea</taxon>
        <taxon>Methanobacteriati</taxon>
        <taxon>Methanobacteriota</taxon>
        <taxon>Archaeoglobi</taxon>
        <taxon>Archaeoglobales</taxon>
        <taxon>Archaeoglobaceae</taxon>
        <taxon>Ferroglobus</taxon>
    </lineage>
</organism>
<comment type="catalytic activity">
    <reaction evidence="10">
        <text>(S)-dihydroorotate + A = orotate + AH2</text>
        <dbReference type="Rhea" id="RHEA:18073"/>
        <dbReference type="ChEBI" id="CHEBI:13193"/>
        <dbReference type="ChEBI" id="CHEBI:17499"/>
        <dbReference type="ChEBI" id="CHEBI:30839"/>
        <dbReference type="ChEBI" id="CHEBI:30864"/>
    </reaction>
</comment>
<dbReference type="Pfam" id="PF01180">
    <property type="entry name" value="DHO_dh"/>
    <property type="match status" value="1"/>
</dbReference>
<keyword evidence="6 10" id="KW-0285">Flavoprotein</keyword>
<feature type="binding site" evidence="10">
    <location>
        <position position="46"/>
    </location>
    <ligand>
        <name>substrate</name>
    </ligand>
</feature>
<comment type="subunit">
    <text evidence="4">Heterotetramer of 2 PyrK and 2 PyrD type B subunits.</text>
</comment>
<feature type="binding site" evidence="10">
    <location>
        <begin position="70"/>
        <end position="74"/>
    </location>
    <ligand>
        <name>substrate</name>
    </ligand>
</feature>
<name>D3S110_FERPA</name>
<dbReference type="PANTHER" id="PTHR48109:SF1">
    <property type="entry name" value="DIHYDROOROTATE DEHYDROGENASE (FUMARATE)"/>
    <property type="match status" value="1"/>
</dbReference>
<dbReference type="NCBIfam" id="TIGR01037">
    <property type="entry name" value="pyrD_sub1_fam"/>
    <property type="match status" value="1"/>
</dbReference>
<keyword evidence="5 10" id="KW-0963">Cytoplasm</keyword>
<dbReference type="KEGG" id="fpl:Ferp_0054"/>
<dbReference type="GO" id="GO:0004152">
    <property type="term" value="F:dihydroorotate dehydrogenase activity"/>
    <property type="evidence" value="ECO:0007669"/>
    <property type="project" value="UniProtKB-UniRule"/>
</dbReference>
<dbReference type="PaxDb" id="589924-Ferp_0054"/>
<dbReference type="PIRSF" id="PIRSF000164">
    <property type="entry name" value="DHO_oxidase"/>
    <property type="match status" value="1"/>
</dbReference>
<evidence type="ECO:0000259" key="11">
    <source>
        <dbReference type="Pfam" id="PF01180"/>
    </source>
</evidence>
<dbReference type="FunFam" id="3.20.20.70:FF:000027">
    <property type="entry name" value="Dihydropyrimidine dehydrogenase [NADP(+)]"/>
    <property type="match status" value="1"/>
</dbReference>
<dbReference type="NCBIfam" id="NF005574">
    <property type="entry name" value="PRK07259.1"/>
    <property type="match status" value="1"/>
</dbReference>
<proteinExistence type="inferred from homology"/>
<dbReference type="PANTHER" id="PTHR48109">
    <property type="entry name" value="DIHYDROOROTATE DEHYDROGENASE (QUINONE), MITOCHONDRIAL-RELATED"/>
    <property type="match status" value="1"/>
</dbReference>
<evidence type="ECO:0000256" key="8">
    <source>
        <dbReference type="ARBA" id="ARBA00022975"/>
    </source>
</evidence>
<dbReference type="InterPro" id="IPR033888">
    <property type="entry name" value="DHOD_1B"/>
</dbReference>
<dbReference type="InterPro" id="IPR013785">
    <property type="entry name" value="Aldolase_TIM"/>
</dbReference>
<evidence type="ECO:0000256" key="7">
    <source>
        <dbReference type="ARBA" id="ARBA00022643"/>
    </source>
</evidence>
<dbReference type="EMBL" id="CP001899">
    <property type="protein sequence ID" value="ADC64246.1"/>
    <property type="molecule type" value="Genomic_DNA"/>
</dbReference>
<keyword evidence="13" id="KW-1185">Reference proteome</keyword>
<feature type="binding site" evidence="10">
    <location>
        <position position="186"/>
    </location>
    <ligand>
        <name>FMN</name>
        <dbReference type="ChEBI" id="CHEBI:58210"/>
    </ligand>
</feature>
<evidence type="ECO:0000256" key="10">
    <source>
        <dbReference type="HAMAP-Rule" id="MF_00224"/>
    </source>
</evidence>
<feature type="binding site" evidence="10">
    <location>
        <position position="123"/>
    </location>
    <ligand>
        <name>substrate</name>
    </ligand>
</feature>
<feature type="binding site" evidence="10">
    <location>
        <begin position="260"/>
        <end position="261"/>
    </location>
    <ligand>
        <name>FMN</name>
        <dbReference type="ChEBI" id="CHEBI:58210"/>
    </ligand>
</feature>
<dbReference type="GO" id="GO:0005737">
    <property type="term" value="C:cytoplasm"/>
    <property type="evidence" value="ECO:0007669"/>
    <property type="project" value="UniProtKB-SubCell"/>
</dbReference>
<protein>
    <recommendedName>
        <fullName evidence="10">Dihydroorotate dehydrogenase</fullName>
        <shortName evidence="10">DHOD</shortName>
        <shortName evidence="10">DHODase</shortName>
        <shortName evidence="10">DHOdehase</shortName>
        <ecNumber evidence="10">1.3.-.-</ecNumber>
    </recommendedName>
</protein>
<keyword evidence="9 10" id="KW-0560">Oxidoreductase</keyword>
<comment type="similarity">
    <text evidence="3 10">Belongs to the dihydroorotate dehydrogenase family. Type 1 subfamily.</text>
</comment>
<keyword evidence="7 10" id="KW-0288">FMN</keyword>
<dbReference type="STRING" id="589924.Ferp_0054"/>
<dbReference type="InterPro" id="IPR005720">
    <property type="entry name" value="Dihydroorotate_DH_cat"/>
</dbReference>
<reference evidence="12 13" key="2">
    <citation type="journal article" date="2011" name="Stand. Genomic Sci.">
        <title>Complete genome sequence of Ferroglobus placidus AEDII12DO.</title>
        <authorList>
            <person name="Anderson I."/>
            <person name="Risso C."/>
            <person name="Holmes D."/>
            <person name="Lucas S."/>
            <person name="Copeland A."/>
            <person name="Lapidus A."/>
            <person name="Cheng J.F."/>
            <person name="Bruce D."/>
            <person name="Goodwin L."/>
            <person name="Pitluck S."/>
            <person name="Saunders E."/>
            <person name="Brettin T."/>
            <person name="Detter J.C."/>
            <person name="Han C."/>
            <person name="Tapia R."/>
            <person name="Larimer F."/>
            <person name="Land M."/>
            <person name="Hauser L."/>
            <person name="Woyke T."/>
            <person name="Lovley D."/>
            <person name="Kyrpides N."/>
            <person name="Ivanova N."/>
        </authorList>
    </citation>
    <scope>NUCLEOTIDE SEQUENCE [LARGE SCALE GENOMIC DNA]</scope>
    <source>
        <strain evidence="13">DSM 10642 / AEDII12DO</strain>
    </source>
</reference>
<comment type="caution">
    <text evidence="10">Lacks conserved residue(s) required for the propagation of feature annotation.</text>
</comment>
<evidence type="ECO:0000256" key="6">
    <source>
        <dbReference type="ARBA" id="ARBA00022630"/>
    </source>
</evidence>
<evidence type="ECO:0000256" key="2">
    <source>
        <dbReference type="ARBA" id="ARBA00004725"/>
    </source>
</evidence>
<evidence type="ECO:0000256" key="9">
    <source>
        <dbReference type="ARBA" id="ARBA00023002"/>
    </source>
</evidence>
<evidence type="ECO:0000256" key="3">
    <source>
        <dbReference type="ARBA" id="ARBA00008008"/>
    </source>
</evidence>
<dbReference type="InterPro" id="IPR012135">
    <property type="entry name" value="Dihydroorotate_DH_1_2"/>
</dbReference>
<reference evidence="13" key="1">
    <citation type="submission" date="2010-02" db="EMBL/GenBank/DDBJ databases">
        <title>Complete sequence of Ferroglobus placidus DSM 10642.</title>
        <authorList>
            <consortium name="US DOE Joint Genome Institute"/>
            <person name="Lucas S."/>
            <person name="Copeland A."/>
            <person name="Lapidus A."/>
            <person name="Cheng J.-F."/>
            <person name="Bruce D."/>
            <person name="Goodwin L."/>
            <person name="Pitluck S."/>
            <person name="Saunders E."/>
            <person name="Brettin T."/>
            <person name="Detter J.C."/>
            <person name="Han C."/>
            <person name="Tapia R."/>
            <person name="Larimer F."/>
            <person name="Land M."/>
            <person name="Hauser L."/>
            <person name="Kyrpides N."/>
            <person name="Ivanova N."/>
            <person name="Holmes D."/>
            <person name="Lovley D."/>
            <person name="Kyrpides N."/>
            <person name="Anderson I.J."/>
            <person name="Woyke T."/>
        </authorList>
    </citation>
    <scope>NUCLEOTIDE SEQUENCE [LARGE SCALE GENOMIC DNA]</scope>
    <source>
        <strain evidence="13">DSM 10642 / AEDII12DO</strain>
    </source>
</reference>
<feature type="binding site" evidence="10">
    <location>
        <position position="212"/>
    </location>
    <ligand>
        <name>FMN</name>
        <dbReference type="ChEBI" id="CHEBI:58210"/>
    </ligand>
</feature>
<dbReference type="AlphaFoldDB" id="D3S110"/>
<dbReference type="HOGENOM" id="CLU_042042_0_1_2"/>
<dbReference type="InterPro" id="IPR050074">
    <property type="entry name" value="DHO_dehydrogenase"/>
</dbReference>
<evidence type="ECO:0000256" key="5">
    <source>
        <dbReference type="ARBA" id="ARBA00022490"/>
    </source>
</evidence>
<dbReference type="UniPathway" id="UPA00070"/>
<feature type="binding site" evidence="10">
    <location>
        <begin position="46"/>
        <end position="47"/>
    </location>
    <ligand>
        <name>FMN</name>
        <dbReference type="ChEBI" id="CHEBI:58210"/>
    </ligand>
</feature>
<dbReference type="InterPro" id="IPR049622">
    <property type="entry name" value="Dihydroorotate_DH_I"/>
</dbReference>
<accession>D3S110</accession>
<dbReference type="eggNOG" id="arCOG00603">
    <property type="taxonomic scope" value="Archaea"/>
</dbReference>
<evidence type="ECO:0000256" key="1">
    <source>
        <dbReference type="ARBA" id="ARBA00004496"/>
    </source>
</evidence>
<dbReference type="EC" id="1.3.-.-" evidence="10"/>
<evidence type="ECO:0000313" key="13">
    <source>
        <dbReference type="Proteomes" id="UP000002613"/>
    </source>
</evidence>
<dbReference type="InterPro" id="IPR024920">
    <property type="entry name" value="Dihydroorotate_DH_1"/>
</dbReference>
<evidence type="ECO:0000256" key="4">
    <source>
        <dbReference type="ARBA" id="ARBA00011669"/>
    </source>
</evidence>
<feature type="binding site" evidence="10">
    <location>
        <begin position="187"/>
        <end position="188"/>
    </location>
    <ligand>
        <name>substrate</name>
    </ligand>
</feature>
<sequence length="297" mass="31409">MEESLLEVEVAGLKMRNPLILASGILGSYASSLNRISEHAGAVISKSVGVEEVEGYKNPVVVNYSHGIINAVGLSSPGAVKFAEELKAYKGSAPLIVSVFGSSPEEFAKVTSHFPFASAFELNLSCPHSEKYGLTVGSDPDLVKEIVKKVKKATNKPVFAKVSANVDVVEVGKAAEEGGADGIVAINTVKGMRIDIFTKKPILSNISGGVSGSAIKPIAIKCVWDLYEELEIPIIGSGGVTTWRDVVEFMLAGASAVEVGSVMYYSLRAIYSLKESLIAYARMVNCKLEELIGAAHG</sequence>
<feature type="binding site" evidence="10">
    <location>
        <position position="161"/>
    </location>
    <ligand>
        <name>FMN</name>
        <dbReference type="ChEBI" id="CHEBI:58210"/>
    </ligand>
</feature>
<dbReference type="SUPFAM" id="SSF51395">
    <property type="entry name" value="FMN-linked oxidoreductases"/>
    <property type="match status" value="1"/>
</dbReference>
<comment type="subcellular location">
    <subcellularLocation>
        <location evidence="1 10">Cytoplasm</location>
    </subcellularLocation>
</comment>
<comment type="function">
    <text evidence="10">Catalyzes the conversion of dihydroorotate to orotate.</text>
</comment>
<feature type="binding site" evidence="10">
    <location>
        <position position="123"/>
    </location>
    <ligand>
        <name>FMN</name>
        <dbReference type="ChEBI" id="CHEBI:58210"/>
    </ligand>
</feature>
<comment type="pathway">
    <text evidence="2 10">Pyrimidine metabolism; UMP biosynthesis via de novo pathway.</text>
</comment>
<dbReference type="GO" id="GO:0044205">
    <property type="term" value="P:'de novo' UMP biosynthetic process"/>
    <property type="evidence" value="ECO:0007669"/>
    <property type="project" value="UniProtKB-UniRule"/>
</dbReference>
<dbReference type="CDD" id="cd04740">
    <property type="entry name" value="DHOD_1B_like"/>
    <property type="match status" value="1"/>
</dbReference>
<dbReference type="InterPro" id="IPR001295">
    <property type="entry name" value="Dihydroorotate_DH_CS"/>
</dbReference>
<feature type="active site" description="Nucleophile" evidence="10">
    <location>
        <position position="126"/>
    </location>
</feature>
<evidence type="ECO:0000313" key="12">
    <source>
        <dbReference type="EMBL" id="ADC64246.1"/>
    </source>
</evidence>
<dbReference type="Gene3D" id="3.20.20.70">
    <property type="entry name" value="Aldolase class I"/>
    <property type="match status" value="1"/>
</dbReference>
<keyword evidence="8 10" id="KW-0665">Pyrimidine biosynthesis</keyword>
<dbReference type="HAMAP" id="MF_00224">
    <property type="entry name" value="DHO_dh_type1"/>
    <property type="match status" value="1"/>
</dbReference>
<dbReference type="GeneID" id="8777546"/>
<dbReference type="PROSITE" id="PS00912">
    <property type="entry name" value="DHODEHASE_2"/>
    <property type="match status" value="1"/>
</dbReference>
<feature type="domain" description="Dihydroorotate dehydrogenase catalytic" evidence="11">
    <location>
        <begin position="6"/>
        <end position="266"/>
    </location>
</feature>
<gene>
    <name evidence="10" type="primary">pyrD</name>
    <name evidence="12" type="ordered locus">Ferp_0054</name>
</gene>
<dbReference type="OrthoDB" id="36608at2157"/>
<feature type="binding site" evidence="10">
    <location>
        <begin position="238"/>
        <end position="239"/>
    </location>
    <ligand>
        <name>FMN</name>
        <dbReference type="ChEBI" id="CHEBI:58210"/>
    </ligand>
</feature>